<organism evidence="1 2">
    <name type="scientific">Priapulus caudatus</name>
    <name type="common">Priapulid worm</name>
    <dbReference type="NCBI Taxonomy" id="37621"/>
    <lineage>
        <taxon>Eukaryota</taxon>
        <taxon>Metazoa</taxon>
        <taxon>Ecdysozoa</taxon>
        <taxon>Scalidophora</taxon>
        <taxon>Priapulida</taxon>
        <taxon>Priapulimorpha</taxon>
        <taxon>Priapulimorphida</taxon>
        <taxon>Priapulidae</taxon>
        <taxon>Priapulus</taxon>
    </lineage>
</organism>
<name>A0ABM1F5T5_PRICU</name>
<protein>
    <submittedName>
        <fullName evidence="2">Alpha-mannosidase 2x-like</fullName>
    </submittedName>
</protein>
<dbReference type="PANTHER" id="PTHR11607">
    <property type="entry name" value="ALPHA-MANNOSIDASE"/>
    <property type="match status" value="1"/>
</dbReference>
<dbReference type="GeneID" id="106819720"/>
<reference evidence="2" key="1">
    <citation type="submission" date="2025-08" db="UniProtKB">
        <authorList>
            <consortium name="RefSeq"/>
        </authorList>
    </citation>
    <scope>IDENTIFICATION</scope>
</reference>
<dbReference type="InterPro" id="IPR050843">
    <property type="entry name" value="Glycosyl_Hydrlase_38"/>
</dbReference>
<evidence type="ECO:0000313" key="2">
    <source>
        <dbReference type="RefSeq" id="XP_014679806.1"/>
    </source>
</evidence>
<sequence>MLHPIVMATQNVAHRDTPLLSGYAGLADGLPCDIHLVNLRTLQEKPVGANDFQPKDEAAMLLHRFGHDCSFPARAMQCDVSGGKVALSGLFKDLEIAHAEETTLSLMHSLGDKSASSSIKLEPMEINTYKVRLK</sequence>
<dbReference type="Gene3D" id="2.60.40.1360">
    <property type="match status" value="1"/>
</dbReference>
<accession>A0ABM1F5T5</accession>
<dbReference type="RefSeq" id="XP_014679806.1">
    <property type="nucleotide sequence ID" value="XM_014824320.1"/>
</dbReference>
<dbReference type="InterPro" id="IPR011013">
    <property type="entry name" value="Gal_mutarotase_sf_dom"/>
</dbReference>
<gene>
    <name evidence="2" type="primary">LOC106819720</name>
</gene>
<dbReference type="Proteomes" id="UP000695022">
    <property type="component" value="Unplaced"/>
</dbReference>
<dbReference type="SUPFAM" id="SSF74650">
    <property type="entry name" value="Galactose mutarotase-like"/>
    <property type="match status" value="1"/>
</dbReference>
<dbReference type="PANTHER" id="PTHR11607:SF3">
    <property type="entry name" value="LYSOSOMAL ALPHA-MANNOSIDASE"/>
    <property type="match status" value="1"/>
</dbReference>
<keyword evidence="1" id="KW-1185">Reference proteome</keyword>
<proteinExistence type="predicted"/>
<evidence type="ECO:0000313" key="1">
    <source>
        <dbReference type="Proteomes" id="UP000695022"/>
    </source>
</evidence>